<organism evidence="3 4">
    <name type="scientific">Candidatus Muproteobacteria bacterium RBG_16_60_9</name>
    <dbReference type="NCBI Taxonomy" id="1817755"/>
    <lineage>
        <taxon>Bacteria</taxon>
        <taxon>Pseudomonadati</taxon>
        <taxon>Pseudomonadota</taxon>
        <taxon>Candidatus Muproteobacteria</taxon>
    </lineage>
</organism>
<reference evidence="3 4" key="1">
    <citation type="journal article" date="2016" name="Nat. Commun.">
        <title>Thousands of microbial genomes shed light on interconnected biogeochemical processes in an aquifer system.</title>
        <authorList>
            <person name="Anantharaman K."/>
            <person name="Brown C.T."/>
            <person name="Hug L.A."/>
            <person name="Sharon I."/>
            <person name="Castelle C.J."/>
            <person name="Probst A.J."/>
            <person name="Thomas B.C."/>
            <person name="Singh A."/>
            <person name="Wilkins M.J."/>
            <person name="Karaoz U."/>
            <person name="Brodie E.L."/>
            <person name="Williams K.H."/>
            <person name="Hubbard S.S."/>
            <person name="Banfield J.F."/>
        </authorList>
    </citation>
    <scope>NUCLEOTIDE SEQUENCE [LARGE SCALE GENOMIC DNA]</scope>
</reference>
<evidence type="ECO:0000259" key="2">
    <source>
        <dbReference type="PROSITE" id="PS50943"/>
    </source>
</evidence>
<dbReference type="Proteomes" id="UP000179076">
    <property type="component" value="Unassembled WGS sequence"/>
</dbReference>
<sequence length="104" mass="11917">MRRNTLRYCALRELREDVLPALDMSVAEGARALHVSRQTLHRILAGTMAVSPEMAVRLGKFCGNGPELWLRMQAAYDLWHAQKRLRAEVKRISTRKAPLHRRAA</sequence>
<dbReference type="InterPro" id="IPR001387">
    <property type="entry name" value="Cro/C1-type_HTH"/>
</dbReference>
<dbReference type="PANTHER" id="PTHR36924:SF1">
    <property type="entry name" value="ANTITOXIN HIGA-1"/>
    <property type="match status" value="1"/>
</dbReference>
<protein>
    <submittedName>
        <fullName evidence="3">Addiction module antidote protein, HigA family</fullName>
    </submittedName>
</protein>
<dbReference type="NCBIfam" id="TIGR02607">
    <property type="entry name" value="antidote_HigA"/>
    <property type="match status" value="1"/>
</dbReference>
<dbReference type="EMBL" id="MFSP01000169">
    <property type="protein sequence ID" value="OGI62750.1"/>
    <property type="molecule type" value="Genomic_DNA"/>
</dbReference>
<evidence type="ECO:0000313" key="3">
    <source>
        <dbReference type="EMBL" id="OGI62750.1"/>
    </source>
</evidence>
<feature type="domain" description="HTH cro/C1-type" evidence="2">
    <location>
        <begin position="11"/>
        <end position="70"/>
    </location>
</feature>
<dbReference type="GO" id="GO:0003677">
    <property type="term" value="F:DNA binding"/>
    <property type="evidence" value="ECO:0007669"/>
    <property type="project" value="UniProtKB-KW"/>
</dbReference>
<keyword evidence="1" id="KW-0238">DNA-binding</keyword>
<dbReference type="SMART" id="SM00530">
    <property type="entry name" value="HTH_XRE"/>
    <property type="match status" value="1"/>
</dbReference>
<name>A0A1F6UZF4_9PROT</name>
<evidence type="ECO:0000313" key="4">
    <source>
        <dbReference type="Proteomes" id="UP000179076"/>
    </source>
</evidence>
<comment type="caution">
    <text evidence="3">The sequence shown here is derived from an EMBL/GenBank/DDBJ whole genome shotgun (WGS) entry which is preliminary data.</text>
</comment>
<dbReference type="PANTHER" id="PTHR36924">
    <property type="entry name" value="ANTITOXIN HIGA-1"/>
    <property type="match status" value="1"/>
</dbReference>
<dbReference type="Pfam" id="PF13560">
    <property type="entry name" value="HTH_31"/>
    <property type="match status" value="1"/>
</dbReference>
<dbReference type="InterPro" id="IPR010982">
    <property type="entry name" value="Lambda_DNA-bd_dom_sf"/>
</dbReference>
<dbReference type="Gene3D" id="1.10.260.40">
    <property type="entry name" value="lambda repressor-like DNA-binding domains"/>
    <property type="match status" value="1"/>
</dbReference>
<proteinExistence type="predicted"/>
<dbReference type="SUPFAM" id="SSF47413">
    <property type="entry name" value="lambda repressor-like DNA-binding domains"/>
    <property type="match status" value="1"/>
</dbReference>
<accession>A0A1F6UZF4</accession>
<dbReference type="InterPro" id="IPR013430">
    <property type="entry name" value="Toxin_antidote_HigA"/>
</dbReference>
<dbReference type="PROSITE" id="PS50943">
    <property type="entry name" value="HTH_CROC1"/>
    <property type="match status" value="1"/>
</dbReference>
<gene>
    <name evidence="3" type="ORF">A2W18_11075</name>
</gene>
<evidence type="ECO:0000256" key="1">
    <source>
        <dbReference type="ARBA" id="ARBA00023125"/>
    </source>
</evidence>
<dbReference type="AlphaFoldDB" id="A0A1F6UZF4"/>